<keyword evidence="11" id="KW-1185">Reference proteome</keyword>
<feature type="domain" description="ZP" evidence="10">
    <location>
        <begin position="65"/>
        <end position="306"/>
    </location>
</feature>
<evidence type="ECO:0000256" key="9">
    <source>
        <dbReference type="SAM" id="SignalP"/>
    </source>
</evidence>
<dbReference type="InterPro" id="IPR001507">
    <property type="entry name" value="ZP_dom"/>
</dbReference>
<dbReference type="InterPro" id="IPR057475">
    <property type="entry name" value="CUT_C"/>
</dbReference>
<dbReference type="PANTHER" id="PTHR22907:SF59">
    <property type="entry name" value="CUTICLIN-LIKE PROTEIN 19"/>
    <property type="match status" value="1"/>
</dbReference>
<reference evidence="12" key="1">
    <citation type="submission" date="2015-08" db="UniProtKB">
        <authorList>
            <consortium name="WormBaseParasite"/>
        </authorList>
    </citation>
    <scope>IDENTIFICATION</scope>
</reference>
<keyword evidence="2" id="KW-0193">Cuticle</keyword>
<evidence type="ECO:0000259" key="10">
    <source>
        <dbReference type="PROSITE" id="PS51034"/>
    </source>
</evidence>
<evidence type="ECO:0000256" key="1">
    <source>
        <dbReference type="ARBA" id="ARBA00004251"/>
    </source>
</evidence>
<dbReference type="InterPro" id="IPR056953">
    <property type="entry name" value="CUT_N"/>
</dbReference>
<keyword evidence="7 8" id="KW-0472">Membrane</keyword>
<evidence type="ECO:0000256" key="8">
    <source>
        <dbReference type="SAM" id="Phobius"/>
    </source>
</evidence>
<dbReference type="Pfam" id="PF25057">
    <property type="entry name" value="CUT_N"/>
    <property type="match status" value="1"/>
</dbReference>
<dbReference type="STRING" id="6248.A0A0K0E2X5"/>
<keyword evidence="6 8" id="KW-1133">Transmembrane helix</keyword>
<sequence>MFIKYSFNFELTSLFMLFLLHNVTPKWINRPYMNTSLWRKSEPKLHSSHVYASKVKNYIENAVVLCDNNSIGIKLDIYNFNGGRIFPSRHDGIYKCITYYPKNTSTITYRLPLNASECGVWNFKKSDKFLSVEYTITIIVSFHPQKLTEDDKLYNLKCVYNAMHQSLNALMEISTFSNKNLIHEEGIPDCHYSLHKNSIDGPSIGKVNIGEKVFHTWQCNNPAFAMKVYQCYVDDGSNRKYLIIDETGCSKDTNILPDLVYSNSLNLVSSEAKVFKFAQSSQMHFSCLILLCPKVDPNCKKYTPPNCKGTHKIGRYRRAESSNITNKMIEGNYTVTNDKTNLDNSDKNDCLFLYYNKFLIFSIICNIITLFVLTISIFYNWKHIFRGKIVINNSNRTINNN</sequence>
<accession>A0A0K0E2X5</accession>
<evidence type="ECO:0000256" key="3">
    <source>
        <dbReference type="ARBA" id="ARBA00022475"/>
    </source>
</evidence>
<dbReference type="Proteomes" id="UP000035681">
    <property type="component" value="Unplaced"/>
</dbReference>
<proteinExistence type="predicted"/>
<evidence type="ECO:0000256" key="7">
    <source>
        <dbReference type="ARBA" id="ARBA00023136"/>
    </source>
</evidence>
<evidence type="ECO:0000256" key="4">
    <source>
        <dbReference type="ARBA" id="ARBA00022692"/>
    </source>
</evidence>
<dbReference type="InterPro" id="IPR051962">
    <property type="entry name" value="Cuticlin"/>
</dbReference>
<feature type="transmembrane region" description="Helical" evidence="8">
    <location>
        <begin position="358"/>
        <end position="379"/>
    </location>
</feature>
<dbReference type="WBParaSite" id="TCONS_00005621.p1">
    <property type="protein sequence ID" value="TCONS_00005621.p1"/>
    <property type="gene ID" value="XLOC_003881"/>
</dbReference>
<protein>
    <submittedName>
        <fullName evidence="12 13">ZP domain-containing protein</fullName>
    </submittedName>
</protein>
<keyword evidence="3" id="KW-1003">Cell membrane</keyword>
<evidence type="ECO:0000313" key="11">
    <source>
        <dbReference type="Proteomes" id="UP000035681"/>
    </source>
</evidence>
<keyword evidence="4 8" id="KW-0812">Transmembrane</keyword>
<evidence type="ECO:0000256" key="5">
    <source>
        <dbReference type="ARBA" id="ARBA00022729"/>
    </source>
</evidence>
<organism evidence="12">
    <name type="scientific">Strongyloides stercoralis</name>
    <name type="common">Threadworm</name>
    <dbReference type="NCBI Taxonomy" id="6248"/>
    <lineage>
        <taxon>Eukaryota</taxon>
        <taxon>Metazoa</taxon>
        <taxon>Ecdysozoa</taxon>
        <taxon>Nematoda</taxon>
        <taxon>Chromadorea</taxon>
        <taxon>Rhabditida</taxon>
        <taxon>Tylenchina</taxon>
        <taxon>Panagrolaimomorpha</taxon>
        <taxon>Strongyloidoidea</taxon>
        <taxon>Strongyloididae</taxon>
        <taxon>Strongyloides</taxon>
    </lineage>
</organism>
<name>A0A0K0E2X5_STRER</name>
<dbReference type="GO" id="GO:0042302">
    <property type="term" value="F:structural constituent of cuticle"/>
    <property type="evidence" value="ECO:0007669"/>
    <property type="project" value="UniProtKB-KW"/>
</dbReference>
<dbReference type="SMART" id="SM00241">
    <property type="entry name" value="ZP"/>
    <property type="match status" value="1"/>
</dbReference>
<dbReference type="Pfam" id="PF25301">
    <property type="entry name" value="CUT_C"/>
    <property type="match status" value="1"/>
</dbReference>
<feature type="signal peptide" evidence="9">
    <location>
        <begin position="1"/>
        <end position="25"/>
    </location>
</feature>
<dbReference type="PROSITE" id="PS51034">
    <property type="entry name" value="ZP_2"/>
    <property type="match status" value="1"/>
</dbReference>
<dbReference type="Gene3D" id="2.60.40.4100">
    <property type="entry name" value="Zona pellucida, ZP-C domain"/>
    <property type="match status" value="1"/>
</dbReference>
<keyword evidence="5 9" id="KW-0732">Signal</keyword>
<dbReference type="AlphaFoldDB" id="A0A0K0E2X5"/>
<dbReference type="WBParaSite" id="SSTP_0000384400.1">
    <property type="protein sequence ID" value="SSTP_0000384400.1"/>
    <property type="gene ID" value="SSTP_0000384400"/>
</dbReference>
<feature type="chain" id="PRO_5005327354" evidence="9">
    <location>
        <begin position="26"/>
        <end position="401"/>
    </location>
</feature>
<evidence type="ECO:0000313" key="13">
    <source>
        <dbReference type="WBParaSite" id="TCONS_00005621.p1"/>
    </source>
</evidence>
<evidence type="ECO:0000313" key="12">
    <source>
        <dbReference type="WBParaSite" id="SSTP_0000384400.1"/>
    </source>
</evidence>
<dbReference type="PANTHER" id="PTHR22907">
    <property type="entry name" value="GH04558P"/>
    <property type="match status" value="1"/>
</dbReference>
<comment type="subcellular location">
    <subcellularLocation>
        <location evidence="1">Cell membrane</location>
        <topology evidence="1">Single-pass type I membrane protein</topology>
    </subcellularLocation>
</comment>
<dbReference type="InterPro" id="IPR042235">
    <property type="entry name" value="ZP-C_dom"/>
</dbReference>
<evidence type="ECO:0000256" key="2">
    <source>
        <dbReference type="ARBA" id="ARBA00022460"/>
    </source>
</evidence>
<evidence type="ECO:0000256" key="6">
    <source>
        <dbReference type="ARBA" id="ARBA00022989"/>
    </source>
</evidence>
<dbReference type="GO" id="GO:0005886">
    <property type="term" value="C:plasma membrane"/>
    <property type="evidence" value="ECO:0007669"/>
    <property type="project" value="UniProtKB-SubCell"/>
</dbReference>